<evidence type="ECO:0000256" key="7">
    <source>
        <dbReference type="ARBA" id="ARBA00025748"/>
    </source>
</evidence>
<feature type="coiled-coil region" evidence="11">
    <location>
        <begin position="126"/>
        <end position="167"/>
    </location>
</feature>
<dbReference type="Gene3D" id="1.10.10.60">
    <property type="entry name" value="Homeodomain-like"/>
    <property type="match status" value="1"/>
</dbReference>
<evidence type="ECO:0000256" key="10">
    <source>
        <dbReference type="RuleBase" id="RU369038"/>
    </source>
</evidence>
<dbReference type="InterPro" id="IPR045224">
    <property type="entry name" value="HDZip_class_I_plant"/>
</dbReference>
<evidence type="ECO:0000259" key="12">
    <source>
        <dbReference type="PROSITE" id="PS50071"/>
    </source>
</evidence>
<keyword evidence="4 8" id="KW-0371">Homeobox</keyword>
<evidence type="ECO:0000256" key="4">
    <source>
        <dbReference type="ARBA" id="ARBA00023155"/>
    </source>
</evidence>
<dbReference type="GO" id="GO:0005634">
    <property type="term" value="C:nucleus"/>
    <property type="evidence" value="ECO:0007669"/>
    <property type="project" value="UniProtKB-SubCell"/>
</dbReference>
<evidence type="ECO:0000256" key="3">
    <source>
        <dbReference type="ARBA" id="ARBA00023125"/>
    </source>
</evidence>
<dbReference type="InterPro" id="IPR009057">
    <property type="entry name" value="Homeodomain-like_sf"/>
</dbReference>
<feature type="domain" description="Homeobox" evidence="12">
    <location>
        <begin position="74"/>
        <end position="134"/>
    </location>
</feature>
<proteinExistence type="inferred from homology"/>
<name>A0AAU9SBJ0_THLAR</name>
<dbReference type="SMART" id="SM00389">
    <property type="entry name" value="HOX"/>
    <property type="match status" value="1"/>
</dbReference>
<dbReference type="SUPFAM" id="SSF46689">
    <property type="entry name" value="Homeodomain-like"/>
    <property type="match status" value="1"/>
</dbReference>
<dbReference type="GO" id="GO:0043565">
    <property type="term" value="F:sequence-specific DNA binding"/>
    <property type="evidence" value="ECO:0007669"/>
    <property type="project" value="TreeGrafter"/>
</dbReference>
<evidence type="ECO:0000256" key="6">
    <source>
        <dbReference type="ARBA" id="ARBA00023242"/>
    </source>
</evidence>
<gene>
    <name evidence="13" type="ORF">TAV2_LOCUS12830</name>
</gene>
<sequence>MEIDKRGQNKKKMEYWSSPFINGDSSSNFIYPFHNFDNFSGTMVDTQGGQLYEHHVPLAMVESSYGEASNSINGYEKKKKKKITSEQLKLLERSFQEETKLDPDRKMKLSKELGLPTRQIAVWFQNRKARWKNKQLEHLYESLRQEFDVVSREKKLLQEELMQLKSMIRQNGSSKKKQTWEQACSEAISFQSQLN</sequence>
<organism evidence="13 14">
    <name type="scientific">Thlaspi arvense</name>
    <name type="common">Field penny-cress</name>
    <dbReference type="NCBI Taxonomy" id="13288"/>
    <lineage>
        <taxon>Eukaryota</taxon>
        <taxon>Viridiplantae</taxon>
        <taxon>Streptophyta</taxon>
        <taxon>Embryophyta</taxon>
        <taxon>Tracheophyta</taxon>
        <taxon>Spermatophyta</taxon>
        <taxon>Magnoliopsida</taxon>
        <taxon>eudicotyledons</taxon>
        <taxon>Gunneridae</taxon>
        <taxon>Pentapetalae</taxon>
        <taxon>rosids</taxon>
        <taxon>malvids</taxon>
        <taxon>Brassicales</taxon>
        <taxon>Brassicaceae</taxon>
        <taxon>Thlaspideae</taxon>
        <taxon>Thlaspi</taxon>
    </lineage>
</organism>
<evidence type="ECO:0000256" key="5">
    <source>
        <dbReference type="ARBA" id="ARBA00023163"/>
    </source>
</evidence>
<comment type="subcellular location">
    <subcellularLocation>
        <location evidence="1 8 9">Nucleus</location>
    </subcellularLocation>
</comment>
<dbReference type="PANTHER" id="PTHR24326:SF531">
    <property type="entry name" value="HOMEOBOX-LEUCINE ZIPPER PROTEIN ATHB-22"/>
    <property type="match status" value="1"/>
</dbReference>
<evidence type="ECO:0000313" key="13">
    <source>
        <dbReference type="EMBL" id="CAH2059046.1"/>
    </source>
</evidence>
<keyword evidence="3 8" id="KW-0238">DNA-binding</keyword>
<dbReference type="Pfam" id="PF00046">
    <property type="entry name" value="Homeodomain"/>
    <property type="match status" value="1"/>
</dbReference>
<dbReference type="GO" id="GO:0045893">
    <property type="term" value="P:positive regulation of DNA-templated transcription"/>
    <property type="evidence" value="ECO:0007669"/>
    <property type="project" value="TreeGrafter"/>
</dbReference>
<evidence type="ECO:0000256" key="1">
    <source>
        <dbReference type="ARBA" id="ARBA00004123"/>
    </source>
</evidence>
<comment type="similarity">
    <text evidence="7 10">Belongs to the HD-ZIP homeobox family. Class I subfamily.</text>
</comment>
<protein>
    <recommendedName>
        <fullName evidence="10">Homeobox-leucine zipper protein</fullName>
    </recommendedName>
    <alternativeName>
        <fullName evidence="10">HD-ZIP protein</fullName>
    </alternativeName>
    <alternativeName>
        <fullName evidence="10">Homeodomain transcription factor</fullName>
    </alternativeName>
</protein>
<dbReference type="PROSITE" id="PS00027">
    <property type="entry name" value="HOMEOBOX_1"/>
    <property type="match status" value="1"/>
</dbReference>
<dbReference type="PANTHER" id="PTHR24326">
    <property type="entry name" value="HOMEOBOX-LEUCINE ZIPPER PROTEIN"/>
    <property type="match status" value="1"/>
</dbReference>
<dbReference type="AlphaFoldDB" id="A0AAU9SBJ0"/>
<keyword evidence="14" id="KW-1185">Reference proteome</keyword>
<reference evidence="13 14" key="1">
    <citation type="submission" date="2022-03" db="EMBL/GenBank/DDBJ databases">
        <authorList>
            <person name="Nunn A."/>
            <person name="Chopra R."/>
            <person name="Nunn A."/>
            <person name="Contreras Garrido A."/>
        </authorList>
    </citation>
    <scope>NUCLEOTIDE SEQUENCE [LARGE SCALE GENOMIC DNA]</scope>
</reference>
<comment type="function">
    <text evidence="10">Transcription factor.</text>
</comment>
<accession>A0AAU9SBJ0</accession>
<dbReference type="InterPro" id="IPR001356">
    <property type="entry name" value="HD"/>
</dbReference>
<keyword evidence="5 10" id="KW-0804">Transcription</keyword>
<evidence type="ECO:0000256" key="8">
    <source>
        <dbReference type="PROSITE-ProRule" id="PRU00108"/>
    </source>
</evidence>
<dbReference type="InterPro" id="IPR017970">
    <property type="entry name" value="Homeobox_CS"/>
</dbReference>
<evidence type="ECO:0000256" key="9">
    <source>
        <dbReference type="RuleBase" id="RU000682"/>
    </source>
</evidence>
<keyword evidence="2 10" id="KW-0805">Transcription regulation</keyword>
<evidence type="ECO:0000313" key="14">
    <source>
        <dbReference type="Proteomes" id="UP000836841"/>
    </source>
</evidence>
<dbReference type="PROSITE" id="PS50071">
    <property type="entry name" value="HOMEOBOX_2"/>
    <property type="match status" value="1"/>
</dbReference>
<keyword evidence="6 8" id="KW-0539">Nucleus</keyword>
<feature type="DNA-binding region" description="Homeobox" evidence="8">
    <location>
        <begin position="76"/>
        <end position="135"/>
    </location>
</feature>
<evidence type="ECO:0000256" key="2">
    <source>
        <dbReference type="ARBA" id="ARBA00023015"/>
    </source>
</evidence>
<keyword evidence="11" id="KW-0175">Coiled coil</keyword>
<dbReference type="GO" id="GO:0000981">
    <property type="term" value="F:DNA-binding transcription factor activity, RNA polymerase II-specific"/>
    <property type="evidence" value="ECO:0007669"/>
    <property type="project" value="UniProtKB-UniRule"/>
</dbReference>
<evidence type="ECO:0000256" key="11">
    <source>
        <dbReference type="SAM" id="Coils"/>
    </source>
</evidence>
<dbReference type="CDD" id="cd00086">
    <property type="entry name" value="homeodomain"/>
    <property type="match status" value="1"/>
</dbReference>
<dbReference type="EMBL" id="OU466860">
    <property type="protein sequence ID" value="CAH2059046.1"/>
    <property type="molecule type" value="Genomic_DNA"/>
</dbReference>
<dbReference type="Proteomes" id="UP000836841">
    <property type="component" value="Chromosome 4"/>
</dbReference>